<feature type="transmembrane region" description="Helical" evidence="8">
    <location>
        <begin position="56"/>
        <end position="77"/>
    </location>
</feature>
<name>A0A517T144_9BACT</name>
<evidence type="ECO:0000313" key="9">
    <source>
        <dbReference type="EMBL" id="QDT62115.1"/>
    </source>
</evidence>
<dbReference type="OrthoDB" id="9792889at2"/>
<evidence type="ECO:0000256" key="7">
    <source>
        <dbReference type="ARBA" id="ARBA00023136"/>
    </source>
</evidence>
<evidence type="ECO:0000256" key="5">
    <source>
        <dbReference type="ARBA" id="ARBA00022692"/>
    </source>
</evidence>
<comment type="similarity">
    <text evidence="2">Belongs to the binding-protein-dependent transport system permease family. FecCD subfamily.</text>
</comment>
<feature type="transmembrane region" description="Helical" evidence="8">
    <location>
        <begin position="309"/>
        <end position="326"/>
    </location>
</feature>
<reference evidence="9 10" key="1">
    <citation type="submission" date="2019-02" db="EMBL/GenBank/DDBJ databases">
        <title>Deep-cultivation of Planctomycetes and their phenomic and genomic characterization uncovers novel biology.</title>
        <authorList>
            <person name="Wiegand S."/>
            <person name="Jogler M."/>
            <person name="Boedeker C."/>
            <person name="Pinto D."/>
            <person name="Vollmers J."/>
            <person name="Rivas-Marin E."/>
            <person name="Kohn T."/>
            <person name="Peeters S.H."/>
            <person name="Heuer A."/>
            <person name="Rast P."/>
            <person name="Oberbeckmann S."/>
            <person name="Bunk B."/>
            <person name="Jeske O."/>
            <person name="Meyerdierks A."/>
            <person name="Storesund J.E."/>
            <person name="Kallscheuer N."/>
            <person name="Luecker S."/>
            <person name="Lage O.M."/>
            <person name="Pohl T."/>
            <person name="Merkel B.J."/>
            <person name="Hornburger P."/>
            <person name="Mueller R.-W."/>
            <person name="Bruemmer F."/>
            <person name="Labrenz M."/>
            <person name="Spormann A.M."/>
            <person name="Op den Camp H."/>
            <person name="Overmann J."/>
            <person name="Amann R."/>
            <person name="Jetten M.S.M."/>
            <person name="Mascher T."/>
            <person name="Medema M.H."/>
            <person name="Devos D.P."/>
            <person name="Kaster A.-K."/>
            <person name="Ovreas L."/>
            <person name="Rohde M."/>
            <person name="Galperin M.Y."/>
            <person name="Jogler C."/>
        </authorList>
    </citation>
    <scope>NUCLEOTIDE SEQUENCE [LARGE SCALE GENOMIC DNA]</scope>
    <source>
        <strain evidence="9 10">SV_7m_r</strain>
    </source>
</reference>
<keyword evidence="10" id="KW-1185">Reference proteome</keyword>
<dbReference type="Gene3D" id="1.10.3470.10">
    <property type="entry name" value="ABC transporter involved in vitamin B12 uptake, BtuC"/>
    <property type="match status" value="1"/>
</dbReference>
<protein>
    <submittedName>
        <fullName evidence="9">Hemin transport system permease protein HmuU</fullName>
    </submittedName>
</protein>
<dbReference type="GO" id="GO:0033214">
    <property type="term" value="P:siderophore-iron import into cell"/>
    <property type="evidence" value="ECO:0007669"/>
    <property type="project" value="TreeGrafter"/>
</dbReference>
<dbReference type="PANTHER" id="PTHR30472:SF25">
    <property type="entry name" value="ABC TRANSPORTER PERMEASE PROTEIN MJ0876-RELATED"/>
    <property type="match status" value="1"/>
</dbReference>
<comment type="subcellular location">
    <subcellularLocation>
        <location evidence="1">Cell membrane</location>
        <topology evidence="1">Multi-pass membrane protein</topology>
    </subcellularLocation>
</comment>
<evidence type="ECO:0000256" key="2">
    <source>
        <dbReference type="ARBA" id="ARBA00007935"/>
    </source>
</evidence>
<dbReference type="Proteomes" id="UP000315003">
    <property type="component" value="Chromosome"/>
</dbReference>
<feature type="transmembrane region" description="Helical" evidence="8">
    <location>
        <begin position="113"/>
        <end position="137"/>
    </location>
</feature>
<keyword evidence="4" id="KW-1003">Cell membrane</keyword>
<keyword evidence="5 8" id="KW-0812">Transmembrane</keyword>
<dbReference type="RefSeq" id="WP_145276658.1">
    <property type="nucleotide sequence ID" value="NZ_CP036272.1"/>
</dbReference>
<feature type="transmembrane region" description="Helical" evidence="8">
    <location>
        <begin position="191"/>
        <end position="215"/>
    </location>
</feature>
<evidence type="ECO:0000256" key="8">
    <source>
        <dbReference type="SAM" id="Phobius"/>
    </source>
</evidence>
<dbReference type="AlphaFoldDB" id="A0A517T144"/>
<dbReference type="PANTHER" id="PTHR30472">
    <property type="entry name" value="FERRIC ENTEROBACTIN TRANSPORT SYSTEM PERMEASE PROTEIN"/>
    <property type="match status" value="1"/>
</dbReference>
<sequence>MSARGCIIVSALLMIVVASLSTMIGATSVTFADLLAILQGELPADNPQRIIFLELRLPRVITAAMVGASLAASGVGFQGLFRNPLAEPYIIGASSGASLGVALVVVSGLQLSFFSLGATALMAIVGAVAVVMLVVAIASATSIQSASSLLLAGIVVSSMVSAIVSGLMFIFDQRAMVILSWLMGSLASAQWGSAALVTLFGGIGMTVIGLSARALDVYSLGDVSAQSLGLPLRRFRWLIIVAASIATAGAVASSGIIGFIGLIAPHLARMLVGAKHAVLIPLSILLGATLVIVADVLARTVIAPAELPVGILTAILGCPFFLWLLLSNARSEKGMQ</sequence>
<dbReference type="CDD" id="cd06550">
    <property type="entry name" value="TM_ABC_iron-siderophores_like"/>
    <property type="match status" value="1"/>
</dbReference>
<organism evidence="9 10">
    <name type="scientific">Stieleria bergensis</name>
    <dbReference type="NCBI Taxonomy" id="2528025"/>
    <lineage>
        <taxon>Bacteria</taxon>
        <taxon>Pseudomonadati</taxon>
        <taxon>Planctomycetota</taxon>
        <taxon>Planctomycetia</taxon>
        <taxon>Pirellulales</taxon>
        <taxon>Pirellulaceae</taxon>
        <taxon>Stieleria</taxon>
    </lineage>
</organism>
<evidence type="ECO:0000256" key="3">
    <source>
        <dbReference type="ARBA" id="ARBA00022448"/>
    </source>
</evidence>
<gene>
    <name evidence="9" type="primary">hmuU</name>
    <name evidence="9" type="ORF">SV7mr_46620</name>
</gene>
<keyword evidence="7 8" id="KW-0472">Membrane</keyword>
<dbReference type="Pfam" id="PF01032">
    <property type="entry name" value="FecCD"/>
    <property type="match status" value="1"/>
</dbReference>
<dbReference type="InterPro" id="IPR037294">
    <property type="entry name" value="ABC_BtuC-like"/>
</dbReference>
<dbReference type="InterPro" id="IPR000522">
    <property type="entry name" value="ABC_transptr_permease_BtuC"/>
</dbReference>
<keyword evidence="6 8" id="KW-1133">Transmembrane helix</keyword>
<accession>A0A517T144</accession>
<evidence type="ECO:0000256" key="1">
    <source>
        <dbReference type="ARBA" id="ARBA00004651"/>
    </source>
</evidence>
<feature type="transmembrane region" description="Helical" evidence="8">
    <location>
        <begin position="149"/>
        <end position="171"/>
    </location>
</feature>
<dbReference type="GO" id="GO:0022857">
    <property type="term" value="F:transmembrane transporter activity"/>
    <property type="evidence" value="ECO:0007669"/>
    <property type="project" value="InterPro"/>
</dbReference>
<evidence type="ECO:0000256" key="4">
    <source>
        <dbReference type="ARBA" id="ARBA00022475"/>
    </source>
</evidence>
<feature type="transmembrane region" description="Helical" evidence="8">
    <location>
        <begin position="89"/>
        <end position="107"/>
    </location>
</feature>
<dbReference type="FunFam" id="1.10.3470.10:FF:000001">
    <property type="entry name" value="Vitamin B12 ABC transporter permease BtuC"/>
    <property type="match status" value="1"/>
</dbReference>
<evidence type="ECO:0000313" key="10">
    <source>
        <dbReference type="Proteomes" id="UP000315003"/>
    </source>
</evidence>
<dbReference type="SUPFAM" id="SSF81345">
    <property type="entry name" value="ABC transporter involved in vitamin B12 uptake, BtuC"/>
    <property type="match status" value="1"/>
</dbReference>
<feature type="transmembrane region" description="Helical" evidence="8">
    <location>
        <begin position="235"/>
        <end position="264"/>
    </location>
</feature>
<dbReference type="EMBL" id="CP036272">
    <property type="protein sequence ID" value="QDT62115.1"/>
    <property type="molecule type" value="Genomic_DNA"/>
</dbReference>
<dbReference type="GO" id="GO:0005886">
    <property type="term" value="C:plasma membrane"/>
    <property type="evidence" value="ECO:0007669"/>
    <property type="project" value="UniProtKB-SubCell"/>
</dbReference>
<proteinExistence type="inferred from homology"/>
<keyword evidence="3" id="KW-0813">Transport</keyword>
<feature type="transmembrane region" description="Helical" evidence="8">
    <location>
        <begin position="276"/>
        <end position="297"/>
    </location>
</feature>
<evidence type="ECO:0000256" key="6">
    <source>
        <dbReference type="ARBA" id="ARBA00022989"/>
    </source>
</evidence>